<evidence type="ECO:0000256" key="1">
    <source>
        <dbReference type="SAM" id="Phobius"/>
    </source>
</evidence>
<evidence type="ECO:0000313" key="3">
    <source>
        <dbReference type="Proteomes" id="UP000027120"/>
    </source>
</evidence>
<dbReference type="Proteomes" id="UP000027120">
    <property type="component" value="Unassembled WGS sequence"/>
</dbReference>
<reference evidence="2 3" key="1">
    <citation type="submission" date="2014-04" db="EMBL/GenBank/DDBJ databases">
        <authorList>
            <consortium name="International Citrus Genome Consortium"/>
            <person name="Gmitter F."/>
            <person name="Chen C."/>
            <person name="Farmerie W."/>
            <person name="Harkins T."/>
            <person name="Desany B."/>
            <person name="Mohiuddin M."/>
            <person name="Kodira C."/>
            <person name="Borodovsky M."/>
            <person name="Lomsadze A."/>
            <person name="Burns P."/>
            <person name="Jenkins J."/>
            <person name="Prochnik S."/>
            <person name="Shu S."/>
            <person name="Chapman J."/>
            <person name="Pitluck S."/>
            <person name="Schmutz J."/>
            <person name="Rokhsar D."/>
        </authorList>
    </citation>
    <scope>NUCLEOTIDE SEQUENCE</scope>
</reference>
<feature type="non-terminal residue" evidence="2">
    <location>
        <position position="1"/>
    </location>
</feature>
<protein>
    <submittedName>
        <fullName evidence="2">Uncharacterized protein</fullName>
    </submittedName>
</protein>
<keyword evidence="1" id="KW-0472">Membrane</keyword>
<evidence type="ECO:0000313" key="2">
    <source>
        <dbReference type="EMBL" id="KDO55953.1"/>
    </source>
</evidence>
<keyword evidence="1" id="KW-1133">Transmembrane helix</keyword>
<keyword evidence="3" id="KW-1185">Reference proteome</keyword>
<sequence>LKGLGDYAPTRFKSRHEWQDPCANGISLLRLKFLHFFPSYLFSLITAITTINSTYSVVNNRRFTLQTTIASVKLTWERPLVTTICIYAVVVLSVIFCDAILWFLLVASKCEEEELMTKLS</sequence>
<feature type="transmembrane region" description="Helical" evidence="1">
    <location>
        <begin position="79"/>
        <end position="105"/>
    </location>
</feature>
<dbReference type="AlphaFoldDB" id="A0A067ELJ0"/>
<name>A0A067ELJ0_CITSI</name>
<feature type="transmembrane region" description="Helical" evidence="1">
    <location>
        <begin position="37"/>
        <end position="58"/>
    </location>
</feature>
<gene>
    <name evidence="2" type="ORF">CISIN_1g046263mg</name>
</gene>
<proteinExistence type="predicted"/>
<dbReference type="GO" id="GO:0016020">
    <property type="term" value="C:membrane"/>
    <property type="evidence" value="ECO:0000318"/>
    <property type="project" value="GO_Central"/>
</dbReference>
<accession>A0A067ELJ0</accession>
<organism evidence="2 3">
    <name type="scientific">Citrus sinensis</name>
    <name type="common">Sweet orange</name>
    <name type="synonym">Citrus aurantium var. sinensis</name>
    <dbReference type="NCBI Taxonomy" id="2711"/>
    <lineage>
        <taxon>Eukaryota</taxon>
        <taxon>Viridiplantae</taxon>
        <taxon>Streptophyta</taxon>
        <taxon>Embryophyta</taxon>
        <taxon>Tracheophyta</taxon>
        <taxon>Spermatophyta</taxon>
        <taxon>Magnoliopsida</taxon>
        <taxon>eudicotyledons</taxon>
        <taxon>Gunneridae</taxon>
        <taxon>Pentapetalae</taxon>
        <taxon>rosids</taxon>
        <taxon>malvids</taxon>
        <taxon>Sapindales</taxon>
        <taxon>Rutaceae</taxon>
        <taxon>Aurantioideae</taxon>
        <taxon>Citrus</taxon>
    </lineage>
</organism>
<keyword evidence="1" id="KW-0812">Transmembrane</keyword>
<dbReference type="EMBL" id="KK784977">
    <property type="protein sequence ID" value="KDO55953.1"/>
    <property type="molecule type" value="Genomic_DNA"/>
</dbReference>